<reference evidence="1" key="2">
    <citation type="submission" date="2023-05" db="EMBL/GenBank/DDBJ databases">
        <authorList>
            <person name="Schelkunov M.I."/>
        </authorList>
    </citation>
    <scope>NUCLEOTIDE SEQUENCE</scope>
    <source>
        <strain evidence="1">Hsosn_3</strain>
        <tissue evidence="1">Leaf</tissue>
    </source>
</reference>
<protein>
    <submittedName>
        <fullName evidence="1">Uncharacterized protein</fullName>
    </submittedName>
</protein>
<comment type="caution">
    <text evidence="1">The sequence shown here is derived from an EMBL/GenBank/DDBJ whole genome shotgun (WGS) entry which is preliminary data.</text>
</comment>
<dbReference type="AlphaFoldDB" id="A0AAD8J3W5"/>
<evidence type="ECO:0000313" key="1">
    <source>
        <dbReference type="EMBL" id="KAK1396698.1"/>
    </source>
</evidence>
<reference evidence="1" key="1">
    <citation type="submission" date="2023-02" db="EMBL/GenBank/DDBJ databases">
        <title>Genome of toxic invasive species Heracleum sosnowskyi carries increased number of genes despite the absence of recent whole-genome duplications.</title>
        <authorList>
            <person name="Schelkunov M."/>
            <person name="Shtratnikova V."/>
            <person name="Makarenko M."/>
            <person name="Klepikova A."/>
            <person name="Omelchenko D."/>
            <person name="Novikova G."/>
            <person name="Obukhova E."/>
            <person name="Bogdanov V."/>
            <person name="Penin A."/>
            <person name="Logacheva M."/>
        </authorList>
    </citation>
    <scope>NUCLEOTIDE SEQUENCE</scope>
    <source>
        <strain evidence="1">Hsosn_3</strain>
        <tissue evidence="1">Leaf</tissue>
    </source>
</reference>
<organism evidence="1 2">
    <name type="scientific">Heracleum sosnowskyi</name>
    <dbReference type="NCBI Taxonomy" id="360622"/>
    <lineage>
        <taxon>Eukaryota</taxon>
        <taxon>Viridiplantae</taxon>
        <taxon>Streptophyta</taxon>
        <taxon>Embryophyta</taxon>
        <taxon>Tracheophyta</taxon>
        <taxon>Spermatophyta</taxon>
        <taxon>Magnoliopsida</taxon>
        <taxon>eudicotyledons</taxon>
        <taxon>Gunneridae</taxon>
        <taxon>Pentapetalae</taxon>
        <taxon>asterids</taxon>
        <taxon>campanulids</taxon>
        <taxon>Apiales</taxon>
        <taxon>Apiaceae</taxon>
        <taxon>Apioideae</taxon>
        <taxon>apioid superclade</taxon>
        <taxon>Tordylieae</taxon>
        <taxon>Tordyliinae</taxon>
        <taxon>Heracleum</taxon>
    </lineage>
</organism>
<keyword evidence="2" id="KW-1185">Reference proteome</keyword>
<dbReference type="PANTHER" id="PTHR48258">
    <property type="entry name" value="DUF4218 DOMAIN-CONTAINING PROTEIN-RELATED"/>
    <property type="match status" value="1"/>
</dbReference>
<dbReference type="EMBL" id="JAUIZM010000002">
    <property type="protein sequence ID" value="KAK1396698.1"/>
    <property type="molecule type" value="Genomic_DNA"/>
</dbReference>
<dbReference type="Proteomes" id="UP001237642">
    <property type="component" value="Unassembled WGS sequence"/>
</dbReference>
<sequence length="124" mass="14669">MDRSWMRADRRTKEYQRGVEEFLMYAFEHRWFQEKIASDLLNEKKVPQEIRWIADGPNKEVPTFSGYRIDGSTFSTKDRDDTRQVQCSGVCVDADTMVVQDVDLLDEDMTSYMRDDLEELIQLS</sequence>
<accession>A0AAD8J3W5</accession>
<evidence type="ECO:0000313" key="2">
    <source>
        <dbReference type="Proteomes" id="UP001237642"/>
    </source>
</evidence>
<name>A0AAD8J3W5_9APIA</name>
<proteinExistence type="predicted"/>
<gene>
    <name evidence="1" type="ORF">POM88_006561</name>
</gene>